<evidence type="ECO:0000313" key="4">
    <source>
        <dbReference type="Proteomes" id="UP000534677"/>
    </source>
</evidence>
<accession>A0A7X1E3X4</accession>
<keyword evidence="4" id="KW-1185">Reference proteome</keyword>
<name>A0A7X1E3X4_9PSED</name>
<evidence type="ECO:0000313" key="1">
    <source>
        <dbReference type="EMBL" id="MBC2384156.1"/>
    </source>
</evidence>
<evidence type="ECO:0000313" key="2">
    <source>
        <dbReference type="EMBL" id="MBC2410755.1"/>
    </source>
</evidence>
<proteinExistence type="predicted"/>
<dbReference type="EMBL" id="JAAXCY010000021">
    <property type="protein sequence ID" value="MBC2410755.1"/>
    <property type="molecule type" value="Genomic_DNA"/>
</dbReference>
<reference evidence="3 4" key="1">
    <citation type="submission" date="2020-04" db="EMBL/GenBank/DDBJ databases">
        <title>Pseudomonas crami sp. nov., a novel proteolytic bacterial species isolated from cream.</title>
        <authorList>
            <person name="Hofmann K."/>
            <person name="Woller A."/>
            <person name="Huptas C."/>
            <person name="Wenning M."/>
            <person name="Scherer S."/>
            <person name="Doll E.V."/>
        </authorList>
    </citation>
    <scope>NUCLEOTIDE SEQUENCE [LARGE SCALE GENOMIC DNA]</scope>
    <source>
        <strain evidence="1 4">WS 5096</strain>
        <strain evidence="2 3">WS 5106</strain>
    </source>
</reference>
<dbReference type="Proteomes" id="UP000534677">
    <property type="component" value="Unassembled WGS sequence"/>
</dbReference>
<comment type="caution">
    <text evidence="2">The sequence shown here is derived from an EMBL/GenBank/DDBJ whole genome shotgun (WGS) entry which is preliminary data.</text>
</comment>
<dbReference type="EMBL" id="JAAXCZ010000015">
    <property type="protein sequence ID" value="MBC2384156.1"/>
    <property type="molecule type" value="Genomic_DNA"/>
</dbReference>
<evidence type="ECO:0000313" key="3">
    <source>
        <dbReference type="Proteomes" id="UP000520513"/>
    </source>
</evidence>
<sequence length="173" mass="19386">MRYLKAIAQDLHGNGHANTVILHFYQQRVGRPDELIHDIVGSDMSSCARWTGRSHHDALDLNKSRIASFADSFLRLNWFNPASHWRRTLVVYVDHFGKKGRPNSVKFDFRESTTSGGQASLVCNAAAYDGDSDGVLETFTNSDVDRNGVADNVDKELIRSLGTTFLGLTWYAH</sequence>
<dbReference type="Proteomes" id="UP000520513">
    <property type="component" value="Unassembled WGS sequence"/>
</dbReference>
<organism evidence="2 3">
    <name type="scientific">Pseudomonas cremoris</name>
    <dbReference type="NCBI Taxonomy" id="2724178"/>
    <lineage>
        <taxon>Bacteria</taxon>
        <taxon>Pseudomonadati</taxon>
        <taxon>Pseudomonadota</taxon>
        <taxon>Gammaproteobacteria</taxon>
        <taxon>Pseudomonadales</taxon>
        <taxon>Pseudomonadaceae</taxon>
        <taxon>Pseudomonas</taxon>
    </lineage>
</organism>
<dbReference type="AlphaFoldDB" id="A0A7X1E3X4"/>
<protein>
    <submittedName>
        <fullName evidence="2">Uncharacterized protein</fullName>
    </submittedName>
</protein>
<gene>
    <name evidence="1" type="ORF">HF209_24770</name>
    <name evidence="2" type="ORF">HF257_32505</name>
</gene>
<dbReference type="RefSeq" id="WP_185709733.1">
    <property type="nucleotide sequence ID" value="NZ_JAAXCY010000021.1"/>
</dbReference>